<feature type="domain" description="IclR-ED" evidence="1">
    <location>
        <begin position="1"/>
        <end position="78"/>
    </location>
</feature>
<protein>
    <recommendedName>
        <fullName evidence="1">IclR-ED domain-containing protein</fullName>
    </recommendedName>
</protein>
<dbReference type="Gene3D" id="3.30.450.40">
    <property type="match status" value="1"/>
</dbReference>
<evidence type="ECO:0000313" key="2">
    <source>
        <dbReference type="EMBL" id="POE27410.1"/>
    </source>
</evidence>
<dbReference type="RefSeq" id="WP_172450568.1">
    <property type="nucleotide sequence ID" value="NZ_MTAH01000002.1"/>
</dbReference>
<gene>
    <name evidence="2" type="ORF">BV926_05650</name>
</gene>
<dbReference type="Pfam" id="PF01614">
    <property type="entry name" value="IclR_C"/>
    <property type="match status" value="1"/>
</dbReference>
<proteinExistence type="predicted"/>
<evidence type="ECO:0000259" key="1">
    <source>
        <dbReference type="PROSITE" id="PS51078"/>
    </source>
</evidence>
<dbReference type="InterPro" id="IPR029016">
    <property type="entry name" value="GAF-like_dom_sf"/>
</dbReference>
<dbReference type="InterPro" id="IPR014757">
    <property type="entry name" value="Tscrpt_reg_IclR_C"/>
</dbReference>
<reference evidence="2 3" key="1">
    <citation type="submission" date="2017-01" db="EMBL/GenBank/DDBJ databases">
        <title>Comparative Genomics of 38 Pectobacterium strains comprising three species revealed the characteristics of Pectobacterium carotovorum.</title>
        <authorList>
            <person name="Xie H."/>
            <person name="Ma Y."/>
            <person name="Li X."/>
        </authorList>
    </citation>
    <scope>NUCLEOTIDE SEQUENCE [LARGE SCALE GENOMIC DNA]</scope>
    <source>
        <strain evidence="2 3">Q142</strain>
    </source>
</reference>
<dbReference type="PROSITE" id="PS51078">
    <property type="entry name" value="ICLR_ED"/>
    <property type="match status" value="1"/>
</dbReference>
<sequence length="78" mass="8698">MERATPCSVANVDDLIEQLKTICAEGFAYDIEEHAMGSYAIGLPLMNPDPLPLAISIVVPISRFHTQKCHRRRSEARC</sequence>
<evidence type="ECO:0000313" key="3">
    <source>
        <dbReference type="Proteomes" id="UP000237274"/>
    </source>
</evidence>
<dbReference type="SUPFAM" id="SSF55781">
    <property type="entry name" value="GAF domain-like"/>
    <property type="match status" value="1"/>
</dbReference>
<dbReference type="EMBL" id="MTAO01000003">
    <property type="protein sequence ID" value="POE27410.1"/>
    <property type="molecule type" value="Genomic_DNA"/>
</dbReference>
<dbReference type="Proteomes" id="UP000237274">
    <property type="component" value="Unassembled WGS sequence"/>
</dbReference>
<name>A0ABD6VRS3_9GAMM</name>
<dbReference type="AlphaFoldDB" id="A0ABD6VRS3"/>
<organism evidence="2 3">
    <name type="scientific">Pectobacterium odoriferum</name>
    <dbReference type="NCBI Taxonomy" id="78398"/>
    <lineage>
        <taxon>Bacteria</taxon>
        <taxon>Pseudomonadati</taxon>
        <taxon>Pseudomonadota</taxon>
        <taxon>Gammaproteobacteria</taxon>
        <taxon>Enterobacterales</taxon>
        <taxon>Pectobacteriaceae</taxon>
        <taxon>Pectobacterium</taxon>
    </lineage>
</organism>
<accession>A0ABD6VRS3</accession>
<comment type="caution">
    <text evidence="2">The sequence shown here is derived from an EMBL/GenBank/DDBJ whole genome shotgun (WGS) entry which is preliminary data.</text>
</comment>